<evidence type="ECO:0000256" key="1">
    <source>
        <dbReference type="ARBA" id="ARBA00004772"/>
    </source>
</evidence>
<comment type="similarity">
    <text evidence="2 9">Belongs to the uroporphyrinogen-III synthase family.</text>
</comment>
<dbReference type="KEGG" id="gbc:GbCGDNIH3_2423"/>
<evidence type="ECO:0000256" key="4">
    <source>
        <dbReference type="ARBA" id="ARBA00023239"/>
    </source>
</evidence>
<dbReference type="InterPro" id="IPR003754">
    <property type="entry name" value="4pyrrol_synth_uPrphyn_synth"/>
</dbReference>
<evidence type="ECO:0000256" key="6">
    <source>
        <dbReference type="ARBA" id="ARBA00037589"/>
    </source>
</evidence>
<proteinExistence type="inferred from homology"/>
<feature type="domain" description="Tetrapyrrole biosynthesis uroporphyrinogen III synthase" evidence="10">
    <location>
        <begin position="25"/>
        <end position="250"/>
    </location>
</feature>
<organism evidence="11 12">
    <name type="scientific">Granulibacter bethesdensis</name>
    <dbReference type="NCBI Taxonomy" id="364410"/>
    <lineage>
        <taxon>Bacteria</taxon>
        <taxon>Pseudomonadati</taxon>
        <taxon>Pseudomonadota</taxon>
        <taxon>Alphaproteobacteria</taxon>
        <taxon>Acetobacterales</taxon>
        <taxon>Acetobacteraceae</taxon>
        <taxon>Granulibacter</taxon>
    </lineage>
</organism>
<evidence type="ECO:0000313" key="12">
    <source>
        <dbReference type="Proteomes" id="UP000019438"/>
    </source>
</evidence>
<dbReference type="EC" id="4.2.1.75" evidence="3 9"/>
<dbReference type="GO" id="GO:0006780">
    <property type="term" value="P:uroporphyrinogen III biosynthetic process"/>
    <property type="evidence" value="ECO:0007669"/>
    <property type="project" value="UniProtKB-UniRule"/>
</dbReference>
<reference evidence="12" key="1">
    <citation type="submission" date="2012-06" db="EMBL/GenBank/DDBJ databases">
        <title>Genome analysis of multiple Granulibacter bethesdensis isolates demonstrates substantial genome diversity.</title>
        <authorList>
            <person name="Greenberg D.E."/>
            <person name="Porcella S.F."/>
            <person name="Zarember K."/>
            <person name="Zelazny A.M."/>
            <person name="Bruno D."/>
            <person name="Martens C."/>
            <person name="Barbian K.D."/>
            <person name="Jaske E."/>
            <person name="Holland S.M."/>
        </authorList>
    </citation>
    <scope>NUCLEOTIDE SEQUENCE [LARGE SCALE GENOMIC DNA]</scope>
    <source>
        <strain evidence="12">CGDNIH3</strain>
    </source>
</reference>
<evidence type="ECO:0000256" key="2">
    <source>
        <dbReference type="ARBA" id="ARBA00008133"/>
    </source>
</evidence>
<dbReference type="GO" id="GO:0004852">
    <property type="term" value="F:uroporphyrinogen-III synthase activity"/>
    <property type="evidence" value="ECO:0007669"/>
    <property type="project" value="UniProtKB-UniRule"/>
</dbReference>
<evidence type="ECO:0000256" key="5">
    <source>
        <dbReference type="ARBA" id="ARBA00023244"/>
    </source>
</evidence>
<dbReference type="AlphaFoldDB" id="A0AAN0RG58"/>
<dbReference type="InterPro" id="IPR039793">
    <property type="entry name" value="UROS/Hem4"/>
</dbReference>
<evidence type="ECO:0000256" key="8">
    <source>
        <dbReference type="ARBA" id="ARBA00048617"/>
    </source>
</evidence>
<sequence>MSLPISSRIERPAILVTRPEPGASATARRLDALGFTPVLAPALEVRIRPDALAGEALPDLQAVLVTSANAIPALDPLRSLPLFAVGDATARAAQAAGHQDVTSAGKDADRLLMLVRARLDPAGKPLLLASGEEQGAFLYQGLSQSGFTVLHRFVYCARPVQALPEQAEQALRILMEGAAPSAGVAGLKAVLFFSPETARSFVRLLDRAGLTDATSGLVACVISPAVVEAITALTWRDIRVAAQPTQDDLLALLR</sequence>
<dbReference type="InterPro" id="IPR036108">
    <property type="entry name" value="4pyrrol_syn_uPrphyn_synt_sf"/>
</dbReference>
<dbReference type="Gene3D" id="3.40.50.10090">
    <property type="match status" value="2"/>
</dbReference>
<dbReference type="SUPFAM" id="SSF69618">
    <property type="entry name" value="HemD-like"/>
    <property type="match status" value="1"/>
</dbReference>
<evidence type="ECO:0000256" key="9">
    <source>
        <dbReference type="RuleBase" id="RU366031"/>
    </source>
</evidence>
<dbReference type="PANTHER" id="PTHR38042:SF1">
    <property type="entry name" value="UROPORPHYRINOGEN-III SYNTHASE, CHLOROPLASTIC"/>
    <property type="match status" value="1"/>
</dbReference>
<dbReference type="EMBL" id="CP003181">
    <property type="protein sequence ID" value="AHJ64342.1"/>
    <property type="molecule type" value="Genomic_DNA"/>
</dbReference>
<dbReference type="GO" id="GO:0006782">
    <property type="term" value="P:protoporphyrinogen IX biosynthetic process"/>
    <property type="evidence" value="ECO:0007669"/>
    <property type="project" value="UniProtKB-UniRule"/>
</dbReference>
<dbReference type="PANTHER" id="PTHR38042">
    <property type="entry name" value="UROPORPHYRINOGEN-III SYNTHASE, CHLOROPLASTIC"/>
    <property type="match status" value="1"/>
</dbReference>
<evidence type="ECO:0000313" key="11">
    <source>
        <dbReference type="EMBL" id="AHJ64342.1"/>
    </source>
</evidence>
<dbReference type="RefSeq" id="WP_025287696.1">
    <property type="nucleotide sequence ID" value="NZ_CP003181.2"/>
</dbReference>
<dbReference type="Proteomes" id="UP000019438">
    <property type="component" value="Chromosome"/>
</dbReference>
<keyword evidence="5 9" id="KW-0627">Porphyrin biosynthesis</keyword>
<protein>
    <recommendedName>
        <fullName evidence="7 9">Uroporphyrinogen-III synthase</fullName>
        <ecNumber evidence="3 9">4.2.1.75</ecNumber>
    </recommendedName>
</protein>
<comment type="pathway">
    <text evidence="1 9">Porphyrin-containing compound metabolism; protoporphyrin-IX biosynthesis; coproporphyrinogen-III from 5-aminolevulinate: step 3/4.</text>
</comment>
<dbReference type="Pfam" id="PF02602">
    <property type="entry name" value="HEM4"/>
    <property type="match status" value="1"/>
</dbReference>
<name>A0AAN0RG58_9PROT</name>
<keyword evidence="4 9" id="KW-0456">Lyase</keyword>
<comment type="function">
    <text evidence="6 9">Catalyzes cyclization of the linear tetrapyrrole, hydroxymethylbilane, to the macrocyclic uroporphyrinogen III.</text>
</comment>
<evidence type="ECO:0000256" key="7">
    <source>
        <dbReference type="ARBA" id="ARBA00040167"/>
    </source>
</evidence>
<dbReference type="CDD" id="cd06578">
    <property type="entry name" value="HemD"/>
    <property type="match status" value="1"/>
</dbReference>
<accession>A0AAN0RG58</accession>
<evidence type="ECO:0000256" key="3">
    <source>
        <dbReference type="ARBA" id="ARBA00013109"/>
    </source>
</evidence>
<evidence type="ECO:0000259" key="10">
    <source>
        <dbReference type="Pfam" id="PF02602"/>
    </source>
</evidence>
<gene>
    <name evidence="11" type="ORF">GbCGDNIH3_2423</name>
</gene>
<comment type="catalytic activity">
    <reaction evidence="8 9">
        <text>hydroxymethylbilane = uroporphyrinogen III + H2O</text>
        <dbReference type="Rhea" id="RHEA:18965"/>
        <dbReference type="ChEBI" id="CHEBI:15377"/>
        <dbReference type="ChEBI" id="CHEBI:57308"/>
        <dbReference type="ChEBI" id="CHEBI:57845"/>
        <dbReference type="EC" id="4.2.1.75"/>
    </reaction>
</comment>